<evidence type="ECO:0000313" key="1">
    <source>
        <dbReference type="EMBL" id="SEG32480.1"/>
    </source>
</evidence>
<reference evidence="1 2" key="1">
    <citation type="submission" date="2016-10" db="EMBL/GenBank/DDBJ databases">
        <authorList>
            <person name="de Groot N.N."/>
        </authorList>
    </citation>
    <scope>NUCLEOTIDE SEQUENCE [LARGE SCALE GENOMIC DNA]</scope>
    <source>
        <strain evidence="1 2">DSM 23413</strain>
    </source>
</reference>
<accession>A0A1H5Z8X7</accession>
<gene>
    <name evidence="1" type="ORF">SAMN05421751_13115</name>
</gene>
<dbReference type="OrthoDB" id="7838944at2"/>
<organism evidence="1 2">
    <name type="scientific">Jhaorihella thermophila</name>
    <dbReference type="NCBI Taxonomy" id="488547"/>
    <lineage>
        <taxon>Bacteria</taxon>
        <taxon>Pseudomonadati</taxon>
        <taxon>Pseudomonadota</taxon>
        <taxon>Alphaproteobacteria</taxon>
        <taxon>Rhodobacterales</taxon>
        <taxon>Paracoccaceae</taxon>
        <taxon>Jhaorihella</taxon>
    </lineage>
</organism>
<name>A0A1H5Z8X7_9RHOB</name>
<evidence type="ECO:0000313" key="2">
    <source>
        <dbReference type="Proteomes" id="UP000236742"/>
    </source>
</evidence>
<dbReference type="EMBL" id="FNVD01000031">
    <property type="protein sequence ID" value="SEG32480.1"/>
    <property type="molecule type" value="Genomic_DNA"/>
</dbReference>
<dbReference type="Proteomes" id="UP000236742">
    <property type="component" value="Unassembled WGS sequence"/>
</dbReference>
<dbReference type="AlphaFoldDB" id="A0A1H5Z8X7"/>
<dbReference type="RefSeq" id="WP_146064254.1">
    <property type="nucleotide sequence ID" value="NZ_FNVD01000031.1"/>
</dbReference>
<sequence>MLNSQSAAFAASVWEFASRVGNNAPRIADEIMEAAFPLTCSQAREEGALRMLRTGIVSEVKRILRNRDDGSGQADFSEICAAFAPLVKDLRSKSYFVESAEEYVAIPDLIADPALLDDARRFMRRKGIECLADADRLDALYAAVTSGDPAAPRKPQEVPA</sequence>
<keyword evidence="2" id="KW-1185">Reference proteome</keyword>
<proteinExistence type="predicted"/>
<protein>
    <submittedName>
        <fullName evidence="1">Uncharacterized protein</fullName>
    </submittedName>
</protein>